<evidence type="ECO:0000313" key="1">
    <source>
        <dbReference type="EMBL" id="NHC12672.1"/>
    </source>
</evidence>
<dbReference type="EMBL" id="JAANNP010000001">
    <property type="protein sequence ID" value="NHC12672.1"/>
    <property type="molecule type" value="Genomic_DNA"/>
</dbReference>
<proteinExistence type="predicted"/>
<sequence length="288" mass="30276">MLATTLTRLPLFPVPTGFTQLDEDMVTPMEPGWSQLIIGRVGVGKTTHLGIRAAAAAASTAEARPHATVLMLSTDDVSGHNAVRDAAERLAAGASDRLRLASATTLAELADAVYRTVQSACTEAAAAGVPLAEAAPVVVCIDDADHLDIGLSRRSLGRALRSLRTLDPVALDAACGTRHEDYFPGGFPAQLVGHQILMLATLGVTVDCETAPSFASLEETREYSQFIAGLDGGQPVWDVQPGDQPAPGWSCLIDRFELQHASSIIALHPALKAPDGSLEAQNDLLWAV</sequence>
<evidence type="ECO:0008006" key="3">
    <source>
        <dbReference type="Google" id="ProtNLM"/>
    </source>
</evidence>
<comment type="caution">
    <text evidence="1">The sequence shown here is derived from an EMBL/GenBank/DDBJ whole genome shotgun (WGS) entry which is preliminary data.</text>
</comment>
<evidence type="ECO:0000313" key="2">
    <source>
        <dbReference type="Proteomes" id="UP000800981"/>
    </source>
</evidence>
<gene>
    <name evidence="1" type="ORF">G9H71_02605</name>
</gene>
<organism evidence="1 2">
    <name type="scientific">Motilibacter deserti</name>
    <dbReference type="NCBI Taxonomy" id="2714956"/>
    <lineage>
        <taxon>Bacteria</taxon>
        <taxon>Bacillati</taxon>
        <taxon>Actinomycetota</taxon>
        <taxon>Actinomycetes</taxon>
        <taxon>Motilibacterales</taxon>
        <taxon>Motilibacteraceae</taxon>
        <taxon>Motilibacter</taxon>
    </lineage>
</organism>
<dbReference type="RefSeq" id="WP_166277334.1">
    <property type="nucleotide sequence ID" value="NZ_JAANNP010000001.1"/>
</dbReference>
<dbReference type="Gene3D" id="3.40.50.300">
    <property type="entry name" value="P-loop containing nucleotide triphosphate hydrolases"/>
    <property type="match status" value="1"/>
</dbReference>
<name>A0ABX0GPA5_9ACTN</name>
<dbReference type="InterPro" id="IPR027417">
    <property type="entry name" value="P-loop_NTPase"/>
</dbReference>
<dbReference type="SUPFAM" id="SSF52540">
    <property type="entry name" value="P-loop containing nucleoside triphosphate hydrolases"/>
    <property type="match status" value="1"/>
</dbReference>
<dbReference type="Proteomes" id="UP000800981">
    <property type="component" value="Unassembled WGS sequence"/>
</dbReference>
<accession>A0ABX0GPA5</accession>
<reference evidence="1 2" key="1">
    <citation type="submission" date="2020-03" db="EMBL/GenBank/DDBJ databases">
        <title>Two novel Motilibacter sp.</title>
        <authorList>
            <person name="Liu S."/>
        </authorList>
    </citation>
    <scope>NUCLEOTIDE SEQUENCE [LARGE SCALE GENOMIC DNA]</scope>
    <source>
        <strain evidence="1 2">E257</strain>
    </source>
</reference>
<keyword evidence="2" id="KW-1185">Reference proteome</keyword>
<protein>
    <recommendedName>
        <fullName evidence="3">AAA domain-containing protein</fullName>
    </recommendedName>
</protein>